<reference evidence="5" key="1">
    <citation type="submission" date="2017-01" db="EMBL/GenBank/DDBJ databases">
        <authorList>
            <person name="Wang Y."/>
            <person name="White M."/>
            <person name="Kvist S."/>
            <person name="Moncalvo J.-M."/>
        </authorList>
    </citation>
    <scope>NUCLEOTIDE SEQUENCE [LARGE SCALE GENOMIC DNA]</scope>
    <source>
        <strain evidence="5">ID-206-W2</strain>
    </source>
</reference>
<feature type="compositionally biased region" description="Basic and acidic residues" evidence="2">
    <location>
        <begin position="878"/>
        <end position="887"/>
    </location>
</feature>
<dbReference type="AlphaFoldDB" id="A0A1R1XBN7"/>
<dbReference type="InterPro" id="IPR013176">
    <property type="entry name" value="Ccz1"/>
</dbReference>
<dbReference type="InterPro" id="IPR043987">
    <property type="entry name" value="CCZ1/INTU/HSP4_longin_1"/>
</dbReference>
<feature type="region of interest" description="Disordered" evidence="2">
    <location>
        <begin position="489"/>
        <end position="515"/>
    </location>
</feature>
<comment type="similarity">
    <text evidence="1">Belongs to the CCZ1 family.</text>
</comment>
<evidence type="ECO:0000259" key="3">
    <source>
        <dbReference type="Pfam" id="PF19031"/>
    </source>
</evidence>
<name>A0A1R1XBN7_9FUNG</name>
<accession>A0A1R1XBN7</accession>
<dbReference type="Pfam" id="PF19031">
    <property type="entry name" value="Intu_longin_1"/>
    <property type="match status" value="1"/>
</dbReference>
<dbReference type="GO" id="GO:0016192">
    <property type="term" value="P:vesicle-mediated transport"/>
    <property type="evidence" value="ECO:0007669"/>
    <property type="project" value="InterPro"/>
</dbReference>
<comment type="caution">
    <text evidence="4">The sequence shown here is derived from an EMBL/GenBank/DDBJ whole genome shotgun (WGS) entry which is preliminary data.</text>
</comment>
<feature type="domain" description="CCZ1/INTU/HSP4 first Longin" evidence="3">
    <location>
        <begin position="117"/>
        <end position="239"/>
    </location>
</feature>
<keyword evidence="5" id="KW-1185">Reference proteome</keyword>
<dbReference type="EMBL" id="LSSM01005735">
    <property type="protein sequence ID" value="OMJ12049.1"/>
    <property type="molecule type" value="Genomic_DNA"/>
</dbReference>
<feature type="compositionally biased region" description="Low complexity" evidence="2">
    <location>
        <begin position="490"/>
        <end position="509"/>
    </location>
</feature>
<dbReference type="Proteomes" id="UP000187429">
    <property type="component" value="Unassembled WGS sequence"/>
</dbReference>
<sequence length="915" mass="101878">MNTNKSSMDVAGISLQHFIIYSPQLSKSEGDEHLQLLYYVASNTLTQLQKDFQASKNQSNIPDTSANSDTKPGFFDYFSKAQSSPLESDVPAKIQNHFLNSSEQSGISSSQSSERIVPLEDKLKQMGLSQALVQFSSTFNSSTIYPLVIKTKKSISIIEQIENGVFAVLCVCPPRIVYAKNKPQLSNLVSKNGLQNQQSNSTPINTQSFNVEYFPDQVNVSILRNFLKTEFSFFTLLHGSISAKLKTQKGVKDLKKSLNSYFSKNVWGWNERWTHNNIKSLQISNNEAQNTNKHEIFPKSSELGLISSLGSVPRMQLSFSTLSEIENLWKSIKSNHVPIREMLIFNKTNSLVFSSIIDSFNELGQLSYYQNDKQRLRVNNAIHSYARKLFSNHFTDTPKPSKKSSLHSNLNTQNLGLNTSKRLTQTNANIETSENLKTRQASSSFFNYNNLFNFNFGYNNSNNKTFDTHSDSNRNQRSVLDIASYDENETNSNISSSSINSCTSESSCSDSDKNSQTEHQLSSFISHAISNAVTALVEPSENKYSSDYTPINNPIESSTADSPHLKKNSKNIPFINLGLNISESNFSKNLISANKSTKSPIKKSYFSSGAPPLLAKANVYSSNVQHTPDRSYLTRNQSFSSMTSNTSYTSNFLLGLGNSITLPPGTSSANHSRTASSNLVSLMLKPNKIKDNPASKKKNFESLNSYTFSKKNRYVKPENLNKSPVVVPKDWSDGKDGRLVEDSELEFGQGSNFIVNRFMRKKSVNNKELELDPKAQIYIPNFGESRDCCSSYDSSDENSGKNTDLCINRGCCNGETSDMIPVKMYAKKTGDLMFIFLVDLEAGRRDLMGDQNDILLRCETSAGIDARQKSLSDPASDIADKHLKSDIDPGENTSEGPSKFGASRNDVDEVLDACM</sequence>
<gene>
    <name evidence="4" type="ORF">AYI69_g9586</name>
</gene>
<dbReference type="GO" id="GO:0035658">
    <property type="term" value="C:Mon1-Ccz1 complex"/>
    <property type="evidence" value="ECO:0007669"/>
    <property type="project" value="InterPro"/>
</dbReference>
<dbReference type="PANTHER" id="PTHR13056">
    <property type="entry name" value="VACUOLAR FUSION PROTEIN CCZ1 HOMOLOG-RELATED"/>
    <property type="match status" value="1"/>
</dbReference>
<proteinExistence type="inferred from homology"/>
<evidence type="ECO:0000256" key="2">
    <source>
        <dbReference type="SAM" id="MobiDB-lite"/>
    </source>
</evidence>
<evidence type="ECO:0000313" key="4">
    <source>
        <dbReference type="EMBL" id="OMJ12049.1"/>
    </source>
</evidence>
<dbReference type="OrthoDB" id="240546at2759"/>
<feature type="region of interest" description="Disordered" evidence="2">
    <location>
        <begin position="396"/>
        <end position="434"/>
    </location>
</feature>
<protein>
    <recommendedName>
        <fullName evidence="3">CCZ1/INTU/HSP4 first Longin domain-containing protein</fullName>
    </recommendedName>
</protein>
<dbReference type="PANTHER" id="PTHR13056:SF0">
    <property type="entry name" value="VACUOLAR FUSION PROTEIN CCZ1 HOMOLOG-RELATED"/>
    <property type="match status" value="1"/>
</dbReference>
<feature type="region of interest" description="Disordered" evidence="2">
    <location>
        <begin position="868"/>
        <end position="907"/>
    </location>
</feature>
<evidence type="ECO:0000256" key="1">
    <source>
        <dbReference type="ARBA" id="ARBA00005352"/>
    </source>
</evidence>
<feature type="compositionally biased region" description="Polar residues" evidence="2">
    <location>
        <begin position="406"/>
        <end position="434"/>
    </location>
</feature>
<organism evidence="4 5">
    <name type="scientific">Smittium culicis</name>
    <dbReference type="NCBI Taxonomy" id="133412"/>
    <lineage>
        <taxon>Eukaryota</taxon>
        <taxon>Fungi</taxon>
        <taxon>Fungi incertae sedis</taxon>
        <taxon>Zoopagomycota</taxon>
        <taxon>Kickxellomycotina</taxon>
        <taxon>Harpellomycetes</taxon>
        <taxon>Harpellales</taxon>
        <taxon>Legeriomycetaceae</taxon>
        <taxon>Smittium</taxon>
    </lineage>
</organism>
<feature type="non-terminal residue" evidence="4">
    <location>
        <position position="915"/>
    </location>
</feature>
<evidence type="ECO:0000313" key="5">
    <source>
        <dbReference type="Proteomes" id="UP000187429"/>
    </source>
</evidence>